<dbReference type="InterPro" id="IPR043502">
    <property type="entry name" value="DNA/RNA_pol_sf"/>
</dbReference>
<evidence type="ECO:0000313" key="3">
    <source>
        <dbReference type="Proteomes" id="UP000701853"/>
    </source>
</evidence>
<dbReference type="Proteomes" id="UP000701853">
    <property type="component" value="Chromosome 13"/>
</dbReference>
<dbReference type="PANTHER" id="PTHR11439:SF467">
    <property type="entry name" value="INTEGRASE CATALYTIC DOMAIN-CONTAINING PROTEIN"/>
    <property type="match status" value="1"/>
</dbReference>
<dbReference type="Pfam" id="PF07727">
    <property type="entry name" value="RVT_2"/>
    <property type="match status" value="1"/>
</dbReference>
<dbReference type="InterPro" id="IPR013103">
    <property type="entry name" value="RVT_2"/>
</dbReference>
<feature type="domain" description="Reverse transcriptase Ty1/copia-type" evidence="1">
    <location>
        <begin position="46"/>
        <end position="149"/>
    </location>
</feature>
<evidence type="ECO:0000313" key="2">
    <source>
        <dbReference type="EMBL" id="KAG8472717.1"/>
    </source>
</evidence>
<reference evidence="2 3" key="1">
    <citation type="journal article" date="2021" name="bioRxiv">
        <title>The Gossypium anomalum genome as a resource for cotton improvement and evolutionary analysis of hybrid incompatibility.</title>
        <authorList>
            <person name="Grover C.E."/>
            <person name="Yuan D."/>
            <person name="Arick M.A."/>
            <person name="Miller E.R."/>
            <person name="Hu G."/>
            <person name="Peterson D.G."/>
            <person name="Wendel J.F."/>
            <person name="Udall J.A."/>
        </authorList>
    </citation>
    <scope>NUCLEOTIDE SEQUENCE [LARGE SCALE GENOMIC DNA]</scope>
    <source>
        <strain evidence="2">JFW-Udall</strain>
        <tissue evidence="2">Leaf</tissue>
    </source>
</reference>
<evidence type="ECO:0000259" key="1">
    <source>
        <dbReference type="Pfam" id="PF07727"/>
    </source>
</evidence>
<dbReference type="PANTHER" id="PTHR11439">
    <property type="entry name" value="GAG-POL-RELATED RETROTRANSPOSON"/>
    <property type="match status" value="1"/>
</dbReference>
<gene>
    <name evidence="2" type="ORF">CXB51_034739</name>
</gene>
<dbReference type="AlphaFoldDB" id="A0A8J6CF38"/>
<protein>
    <recommendedName>
        <fullName evidence="1">Reverse transcriptase Ty1/copia-type domain-containing protein</fullName>
    </recommendedName>
</protein>
<dbReference type="EMBL" id="JAHUZN010000013">
    <property type="protein sequence ID" value="KAG8472717.1"/>
    <property type="molecule type" value="Genomic_DNA"/>
</dbReference>
<proteinExistence type="predicted"/>
<accession>A0A8J6CF38</accession>
<dbReference type="SUPFAM" id="SSF56672">
    <property type="entry name" value="DNA/RNA polymerases"/>
    <property type="match status" value="1"/>
</dbReference>
<name>A0A8J6CF38_9ROSI</name>
<sequence length="354" mass="39727">MLGYNFHVLYRRGTTNVGVDALSRQRIEAKGQCLQLEDSSMISSLLAQPPGFEQQGHEGQQLVCRLRKALYGLKQAPRAWFHKLKEFLLATEFVASKADNSLFFHRSGSQLLYVLVYVDDIIVSGNNSETIDRFVRRLDAQFSLKDLGTPVADAHLYRSLVGALHYVVISRPDIAYAVNKFCQFMHQPMDTHFKAVKKILRYLHGTLDHGLTFTKTSKLMLEGFSDDSWGSYVDDRRSTSGYCVFIGGNPVSWSLRKQQVVSHSSAAEAVAGNLVLHSKFKHVELDLFFVREKVAQGLFQIGHVPGQEQVADLLTKPLSASLFNKFTSQLRVLVNGTTSIERSSMSLGHDRVKS</sequence>
<organism evidence="2 3">
    <name type="scientific">Gossypium anomalum</name>
    <dbReference type="NCBI Taxonomy" id="47600"/>
    <lineage>
        <taxon>Eukaryota</taxon>
        <taxon>Viridiplantae</taxon>
        <taxon>Streptophyta</taxon>
        <taxon>Embryophyta</taxon>
        <taxon>Tracheophyta</taxon>
        <taxon>Spermatophyta</taxon>
        <taxon>Magnoliopsida</taxon>
        <taxon>eudicotyledons</taxon>
        <taxon>Gunneridae</taxon>
        <taxon>Pentapetalae</taxon>
        <taxon>rosids</taxon>
        <taxon>malvids</taxon>
        <taxon>Malvales</taxon>
        <taxon>Malvaceae</taxon>
        <taxon>Malvoideae</taxon>
        <taxon>Gossypium</taxon>
    </lineage>
</organism>
<dbReference type="OrthoDB" id="413361at2759"/>
<keyword evidence="3" id="KW-1185">Reference proteome</keyword>
<comment type="caution">
    <text evidence="2">The sequence shown here is derived from an EMBL/GenBank/DDBJ whole genome shotgun (WGS) entry which is preliminary data.</text>
</comment>
<dbReference type="CDD" id="cd09272">
    <property type="entry name" value="RNase_HI_RT_Ty1"/>
    <property type="match status" value="1"/>
</dbReference>